<comment type="caution">
    <text evidence="10">The sequence shown here is derived from an EMBL/GenBank/DDBJ whole genome shotgun (WGS) entry which is preliminary data.</text>
</comment>
<comment type="catalytic activity">
    <reaction evidence="1">
        <text>ATP + protein L-histidine = ADP + protein N-phospho-L-histidine.</text>
        <dbReference type="EC" id="2.7.13.3"/>
    </reaction>
</comment>
<evidence type="ECO:0000313" key="11">
    <source>
        <dbReference type="Proteomes" id="UP000549457"/>
    </source>
</evidence>
<dbReference type="SUPFAM" id="SSF47384">
    <property type="entry name" value="Homodimeric domain of signal transducing histidine kinase"/>
    <property type="match status" value="1"/>
</dbReference>
<reference evidence="10 11" key="1">
    <citation type="submission" date="2020-08" db="EMBL/GenBank/DDBJ databases">
        <title>Genomic Encyclopedia of Type Strains, Phase IV (KMG-IV): sequencing the most valuable type-strain genomes for metagenomic binning, comparative biology and taxonomic classification.</title>
        <authorList>
            <person name="Goeker M."/>
        </authorList>
    </citation>
    <scope>NUCLEOTIDE SEQUENCE [LARGE SCALE GENOMIC DNA]</scope>
    <source>
        <strain evidence="10 11">DSM 101730</strain>
    </source>
</reference>
<dbReference type="RefSeq" id="WP_184151998.1">
    <property type="nucleotide sequence ID" value="NZ_JACHFM010000003.1"/>
</dbReference>
<evidence type="ECO:0000256" key="3">
    <source>
        <dbReference type="ARBA" id="ARBA00022553"/>
    </source>
</evidence>
<dbReference type="GO" id="GO:0005524">
    <property type="term" value="F:ATP binding"/>
    <property type="evidence" value="ECO:0007669"/>
    <property type="project" value="UniProtKB-KW"/>
</dbReference>
<keyword evidence="8" id="KW-0902">Two-component regulatory system</keyword>
<dbReference type="PRINTS" id="PR00344">
    <property type="entry name" value="BCTRLSENSOR"/>
</dbReference>
<dbReference type="InterPro" id="IPR003661">
    <property type="entry name" value="HisK_dim/P_dom"/>
</dbReference>
<name>A0A840SMX5_9RHOB</name>
<dbReference type="InterPro" id="IPR003594">
    <property type="entry name" value="HATPase_dom"/>
</dbReference>
<dbReference type="Gene3D" id="3.30.565.10">
    <property type="entry name" value="Histidine kinase-like ATPase, C-terminal domain"/>
    <property type="match status" value="1"/>
</dbReference>
<protein>
    <recommendedName>
        <fullName evidence="2">histidine kinase</fullName>
        <ecNumber evidence="2">2.7.13.3</ecNumber>
    </recommendedName>
</protein>
<keyword evidence="6 10" id="KW-0418">Kinase</keyword>
<evidence type="ECO:0000256" key="5">
    <source>
        <dbReference type="ARBA" id="ARBA00022741"/>
    </source>
</evidence>
<dbReference type="SMART" id="SM00388">
    <property type="entry name" value="HisKA"/>
    <property type="match status" value="1"/>
</dbReference>
<evidence type="ECO:0000256" key="6">
    <source>
        <dbReference type="ARBA" id="ARBA00022777"/>
    </source>
</evidence>
<dbReference type="InterPro" id="IPR036890">
    <property type="entry name" value="HATPase_C_sf"/>
</dbReference>
<dbReference type="Gene3D" id="1.10.287.130">
    <property type="match status" value="1"/>
</dbReference>
<keyword evidence="5" id="KW-0547">Nucleotide-binding</keyword>
<dbReference type="Pfam" id="PF02518">
    <property type="entry name" value="HATPase_c"/>
    <property type="match status" value="1"/>
</dbReference>
<proteinExistence type="predicted"/>
<dbReference type="InterPro" id="IPR035965">
    <property type="entry name" value="PAS-like_dom_sf"/>
</dbReference>
<dbReference type="Pfam" id="PF00512">
    <property type="entry name" value="HisKA"/>
    <property type="match status" value="1"/>
</dbReference>
<evidence type="ECO:0000256" key="7">
    <source>
        <dbReference type="ARBA" id="ARBA00022840"/>
    </source>
</evidence>
<dbReference type="SUPFAM" id="SSF55874">
    <property type="entry name" value="ATPase domain of HSP90 chaperone/DNA topoisomerase II/histidine kinase"/>
    <property type="match status" value="1"/>
</dbReference>
<evidence type="ECO:0000256" key="1">
    <source>
        <dbReference type="ARBA" id="ARBA00000085"/>
    </source>
</evidence>
<dbReference type="PROSITE" id="PS50109">
    <property type="entry name" value="HIS_KIN"/>
    <property type="match status" value="1"/>
</dbReference>
<dbReference type="PANTHER" id="PTHR43065">
    <property type="entry name" value="SENSOR HISTIDINE KINASE"/>
    <property type="match status" value="1"/>
</dbReference>
<dbReference type="EC" id="2.7.13.3" evidence="2"/>
<dbReference type="SUPFAM" id="SSF55785">
    <property type="entry name" value="PYP-like sensor domain (PAS domain)"/>
    <property type="match status" value="1"/>
</dbReference>
<keyword evidence="7" id="KW-0067">ATP-binding</keyword>
<evidence type="ECO:0000256" key="2">
    <source>
        <dbReference type="ARBA" id="ARBA00012438"/>
    </source>
</evidence>
<keyword evidence="3" id="KW-0597">Phosphoprotein</keyword>
<organism evidence="10 11">
    <name type="scientific">Amaricoccus macauensis</name>
    <dbReference type="NCBI Taxonomy" id="57001"/>
    <lineage>
        <taxon>Bacteria</taxon>
        <taxon>Pseudomonadati</taxon>
        <taxon>Pseudomonadota</taxon>
        <taxon>Alphaproteobacteria</taxon>
        <taxon>Rhodobacterales</taxon>
        <taxon>Paracoccaceae</taxon>
        <taxon>Amaricoccus</taxon>
    </lineage>
</organism>
<sequence>MEADTMSFEALWGAIPYPALVLDGADTIVTANPATESFASTSLRQMAGRPLGRFLGADSAVLDMTRQARRDGVSVAQYDIMVGWADQPPQLHDVHVTPLNDDGGIMILMHPQGMADKMDRSLGHRSAARSVTGMAAMLAHEIRNPLAGISGAAQLLEMTLGDDDRELTGLIRAEAARIGKLVDRVEQFGDLRPAQRRPLNIHDVLDRSRRAAQAGFAAHARFTEEFDPSLPPTAGDPDQLLQVFQNLLKNAAEAAPRVGGVISISTAYQPGVKMTRPGGQSESVPLVVTIADNGPGIPENIIRDIFDPFVSSKVNGTGLGLSLVSKFVADHGGVVECDSRSGRTRFRVRLPVWRGDVVDEAAEG</sequence>
<dbReference type="InterPro" id="IPR004358">
    <property type="entry name" value="Sig_transdc_His_kin-like_C"/>
</dbReference>
<gene>
    <name evidence="10" type="ORF">HNP73_003294</name>
</gene>
<dbReference type="InterPro" id="IPR005467">
    <property type="entry name" value="His_kinase_dom"/>
</dbReference>
<keyword evidence="4 10" id="KW-0808">Transferase</keyword>
<evidence type="ECO:0000256" key="4">
    <source>
        <dbReference type="ARBA" id="ARBA00022679"/>
    </source>
</evidence>
<keyword evidence="11" id="KW-1185">Reference proteome</keyword>
<dbReference type="PANTHER" id="PTHR43065:SF10">
    <property type="entry name" value="PEROXIDE STRESS-ACTIVATED HISTIDINE KINASE MAK3"/>
    <property type="match status" value="1"/>
</dbReference>
<dbReference type="InterPro" id="IPR036097">
    <property type="entry name" value="HisK_dim/P_sf"/>
</dbReference>
<dbReference type="SMART" id="SM00387">
    <property type="entry name" value="HATPase_c"/>
    <property type="match status" value="1"/>
</dbReference>
<feature type="domain" description="Histidine kinase" evidence="9">
    <location>
        <begin position="137"/>
        <end position="354"/>
    </location>
</feature>
<dbReference type="Gene3D" id="3.30.450.20">
    <property type="entry name" value="PAS domain"/>
    <property type="match status" value="1"/>
</dbReference>
<evidence type="ECO:0000256" key="8">
    <source>
        <dbReference type="ARBA" id="ARBA00023012"/>
    </source>
</evidence>
<evidence type="ECO:0000313" key="10">
    <source>
        <dbReference type="EMBL" id="MBB5223347.1"/>
    </source>
</evidence>
<dbReference type="CDD" id="cd00082">
    <property type="entry name" value="HisKA"/>
    <property type="match status" value="1"/>
</dbReference>
<dbReference type="EMBL" id="JACHFM010000003">
    <property type="protein sequence ID" value="MBB5223347.1"/>
    <property type="molecule type" value="Genomic_DNA"/>
</dbReference>
<dbReference type="AlphaFoldDB" id="A0A840SMX5"/>
<dbReference type="Proteomes" id="UP000549457">
    <property type="component" value="Unassembled WGS sequence"/>
</dbReference>
<evidence type="ECO:0000259" key="9">
    <source>
        <dbReference type="PROSITE" id="PS50109"/>
    </source>
</evidence>
<dbReference type="GO" id="GO:0000155">
    <property type="term" value="F:phosphorelay sensor kinase activity"/>
    <property type="evidence" value="ECO:0007669"/>
    <property type="project" value="InterPro"/>
</dbReference>
<accession>A0A840SMX5</accession>